<reference evidence="1 2" key="1">
    <citation type="journal article" date="2014" name="Syst. Appl. Microbiol.">
        <title>Complete genomes of freshwater sulfur oxidizers Sulfuricella denitrificans skB26 and Sulfuritalea hydrogenivorans sk43H: genetic insights into the sulfur oxidation pathway of betaproteobacteria.</title>
        <authorList>
            <person name="Watanabe T."/>
            <person name="Kojima H."/>
            <person name="Fukui M."/>
        </authorList>
    </citation>
    <scope>NUCLEOTIDE SEQUENCE [LARGE SCALE GENOMIC DNA]</scope>
    <source>
        <strain evidence="1">DSM22779</strain>
    </source>
</reference>
<evidence type="ECO:0000313" key="2">
    <source>
        <dbReference type="Proteomes" id="UP000031637"/>
    </source>
</evidence>
<accession>W0SEE3</accession>
<dbReference type="SUPFAM" id="SSF109604">
    <property type="entry name" value="HD-domain/PDEase-like"/>
    <property type="match status" value="1"/>
</dbReference>
<keyword evidence="2" id="KW-1185">Reference proteome</keyword>
<organism evidence="1 2">
    <name type="scientific">Sulfuritalea hydrogenivorans sk43H</name>
    <dbReference type="NCBI Taxonomy" id="1223802"/>
    <lineage>
        <taxon>Bacteria</taxon>
        <taxon>Pseudomonadati</taxon>
        <taxon>Pseudomonadota</taxon>
        <taxon>Betaproteobacteria</taxon>
        <taxon>Nitrosomonadales</taxon>
        <taxon>Sterolibacteriaceae</taxon>
        <taxon>Sulfuritalea</taxon>
    </lineage>
</organism>
<dbReference type="Proteomes" id="UP000031637">
    <property type="component" value="Chromosome"/>
</dbReference>
<dbReference type="HOGENOM" id="CLU_079362_0_0_4"/>
<proteinExistence type="predicted"/>
<dbReference type="AlphaFoldDB" id="W0SEE3"/>
<gene>
    <name evidence="1" type="ORF">SUTH_01812</name>
</gene>
<dbReference type="OrthoDB" id="188290at2"/>
<dbReference type="RefSeq" id="WP_041098702.1">
    <property type="nucleotide sequence ID" value="NZ_AP012547.1"/>
</dbReference>
<evidence type="ECO:0000313" key="1">
    <source>
        <dbReference type="EMBL" id="BAO29604.1"/>
    </source>
</evidence>
<name>W0SEE3_9PROT</name>
<dbReference type="STRING" id="1223802.SUTH_01812"/>
<protein>
    <recommendedName>
        <fullName evidence="3">HD/PDEase domain-containing protein</fullName>
    </recommendedName>
</protein>
<dbReference type="EMBL" id="AP012547">
    <property type="protein sequence ID" value="BAO29604.1"/>
    <property type="molecule type" value="Genomic_DNA"/>
</dbReference>
<dbReference type="KEGG" id="shd:SUTH_01812"/>
<evidence type="ECO:0008006" key="3">
    <source>
        <dbReference type="Google" id="ProtNLM"/>
    </source>
</evidence>
<sequence length="319" mass="35962">MLKVRNVLQPHPDQSFERLARLDPTGQVDLEDSTAVEAAICSILDRQYSGRYDADLLRSAMADVLRAYRGDYPGLLRCDTLYHDLRHSLETALTMTRLIDGYGGSHAPGSPAGIDADHALLGILLALFHDIGLLRRDNEADLWGPELTPVHEERTVEFMQAYLPNTTLSPLVSKSKLIMATKLVFTIPDTWTADERLLASMIATSDLVSQISDRCYLEKCRDFLFLEFSAFGLAGKPDSPYPDRQTLLEKTPAFVEHFLQKRLDEEFQGARRYLRAHMAGADPWEEAIQRNISYLKALLDSGDVDQLRRQPKPFTGHTD</sequence>